<keyword evidence="3" id="KW-1185">Reference proteome</keyword>
<dbReference type="PANTHER" id="PTHR31286">
    <property type="entry name" value="GLYCINE-RICH CELL WALL STRUCTURAL PROTEIN 1.8-LIKE"/>
    <property type="match status" value="1"/>
</dbReference>
<protein>
    <recommendedName>
        <fullName evidence="1">DUF4283 domain-containing protein</fullName>
    </recommendedName>
</protein>
<reference evidence="2 3" key="1">
    <citation type="submission" date="2018-09" db="EMBL/GenBank/DDBJ databases">
        <title>A high-quality reference genome of wild soybean provides a powerful tool to mine soybean genomes.</title>
        <authorList>
            <person name="Xie M."/>
            <person name="Chung C.Y.L."/>
            <person name="Li M.-W."/>
            <person name="Wong F.-L."/>
            <person name="Chan T.-F."/>
            <person name="Lam H.-M."/>
        </authorList>
    </citation>
    <scope>NUCLEOTIDE SEQUENCE [LARGE SCALE GENOMIC DNA]</scope>
    <source>
        <strain evidence="3">cv. W05</strain>
        <tissue evidence="2">Hypocotyl of etiolated seedlings</tissue>
    </source>
</reference>
<name>A0A445FU59_GLYSO</name>
<evidence type="ECO:0000313" key="3">
    <source>
        <dbReference type="Proteomes" id="UP000289340"/>
    </source>
</evidence>
<gene>
    <name evidence="2" type="ORF">D0Y65_048774</name>
</gene>
<proteinExistence type="predicted"/>
<dbReference type="Pfam" id="PF14111">
    <property type="entry name" value="DUF4283"/>
    <property type="match status" value="1"/>
</dbReference>
<feature type="domain" description="DUF4283" evidence="1">
    <location>
        <begin position="52"/>
        <end position="93"/>
    </location>
</feature>
<accession>A0A445FU59</accession>
<dbReference type="PANTHER" id="PTHR31286:SF153">
    <property type="entry name" value="DUF4283 DOMAIN PROTEIN"/>
    <property type="match status" value="1"/>
</dbReference>
<dbReference type="InterPro" id="IPR025558">
    <property type="entry name" value="DUF4283"/>
</dbReference>
<sequence length="139" mass="15825">MELKNFERVTITGDDDDLVIPVENQADDTPNLSLCLVGRFLTDRTIRIPIPKKGVSIKEVDKGIFLFQFFHPINVKNVLKGGPWSFDKHFLLLSAPFCVQICNLPTSFVLMAVGSIANYLGDFLQYDEKHTSNFKRPYM</sequence>
<dbReference type="InterPro" id="IPR040256">
    <property type="entry name" value="At4g02000-like"/>
</dbReference>
<organism evidence="2 3">
    <name type="scientific">Glycine soja</name>
    <name type="common">Wild soybean</name>
    <dbReference type="NCBI Taxonomy" id="3848"/>
    <lineage>
        <taxon>Eukaryota</taxon>
        <taxon>Viridiplantae</taxon>
        <taxon>Streptophyta</taxon>
        <taxon>Embryophyta</taxon>
        <taxon>Tracheophyta</taxon>
        <taxon>Spermatophyta</taxon>
        <taxon>Magnoliopsida</taxon>
        <taxon>eudicotyledons</taxon>
        <taxon>Gunneridae</taxon>
        <taxon>Pentapetalae</taxon>
        <taxon>rosids</taxon>
        <taxon>fabids</taxon>
        <taxon>Fabales</taxon>
        <taxon>Fabaceae</taxon>
        <taxon>Papilionoideae</taxon>
        <taxon>50 kb inversion clade</taxon>
        <taxon>NPAAA clade</taxon>
        <taxon>indigoferoid/millettioid clade</taxon>
        <taxon>Phaseoleae</taxon>
        <taxon>Glycine</taxon>
        <taxon>Glycine subgen. Soja</taxon>
    </lineage>
</organism>
<evidence type="ECO:0000313" key="2">
    <source>
        <dbReference type="EMBL" id="RZB52447.1"/>
    </source>
</evidence>
<dbReference type="EMBL" id="QZWG01000018">
    <property type="protein sequence ID" value="RZB52447.1"/>
    <property type="molecule type" value="Genomic_DNA"/>
</dbReference>
<comment type="caution">
    <text evidence="2">The sequence shown here is derived from an EMBL/GenBank/DDBJ whole genome shotgun (WGS) entry which is preliminary data.</text>
</comment>
<dbReference type="Proteomes" id="UP000289340">
    <property type="component" value="Chromosome 18"/>
</dbReference>
<dbReference type="AlphaFoldDB" id="A0A445FU59"/>
<evidence type="ECO:0000259" key="1">
    <source>
        <dbReference type="Pfam" id="PF14111"/>
    </source>
</evidence>